<dbReference type="SUPFAM" id="SSF50475">
    <property type="entry name" value="FMN-binding split barrel"/>
    <property type="match status" value="1"/>
</dbReference>
<dbReference type="RefSeq" id="WP_093360671.1">
    <property type="nucleotide sequence ID" value="NZ_FOLG01000005.1"/>
</dbReference>
<dbReference type="PANTHER" id="PTHR43812">
    <property type="entry name" value="BLR2425 PROTEIN"/>
    <property type="match status" value="1"/>
</dbReference>
<dbReference type="SMART" id="SM00903">
    <property type="entry name" value="Flavin_Reduct"/>
    <property type="match status" value="1"/>
</dbReference>
<dbReference type="InterPro" id="IPR012349">
    <property type="entry name" value="Split_barrel_FMN-bd"/>
</dbReference>
<gene>
    <name evidence="2" type="ORF">SAMN04488094_105109</name>
</gene>
<reference evidence="2 3" key="1">
    <citation type="submission" date="2016-10" db="EMBL/GenBank/DDBJ databases">
        <authorList>
            <person name="de Groot N.N."/>
        </authorList>
    </citation>
    <scope>NUCLEOTIDE SEQUENCE [LARGE SCALE GENOMIC DNA]</scope>
    <source>
        <strain evidence="2 3">DSM 19548</strain>
    </source>
</reference>
<dbReference type="OrthoDB" id="9783347at2"/>
<keyword evidence="3" id="KW-1185">Reference proteome</keyword>
<dbReference type="Pfam" id="PF01613">
    <property type="entry name" value="Flavin_Reduct"/>
    <property type="match status" value="1"/>
</dbReference>
<dbReference type="GO" id="GO:0010181">
    <property type="term" value="F:FMN binding"/>
    <property type="evidence" value="ECO:0007669"/>
    <property type="project" value="InterPro"/>
</dbReference>
<proteinExistence type="predicted"/>
<dbReference type="InterPro" id="IPR002563">
    <property type="entry name" value="Flavin_Rdtase-like_dom"/>
</dbReference>
<dbReference type="EMBL" id="FOLG01000005">
    <property type="protein sequence ID" value="SFC47474.1"/>
    <property type="molecule type" value="Genomic_DNA"/>
</dbReference>
<organism evidence="2 3">
    <name type="scientific">Tropicimonas isoalkanivorans</name>
    <dbReference type="NCBI Taxonomy" id="441112"/>
    <lineage>
        <taxon>Bacteria</taxon>
        <taxon>Pseudomonadati</taxon>
        <taxon>Pseudomonadota</taxon>
        <taxon>Alphaproteobacteria</taxon>
        <taxon>Rhodobacterales</taxon>
        <taxon>Roseobacteraceae</taxon>
        <taxon>Tropicimonas</taxon>
    </lineage>
</organism>
<accession>A0A1I1JG04</accession>
<sequence length="202" mass="22468">MFYRPEDGHGLPHNPFSAIVAPRPIAWITTRAKDGSENLAPYSFFNAVAYTPPQVMFATTGKKHDREGTKDTLANIRDTGVFAVNIVEYGKREVMNLTSGMWDKDVDEAEMAGIARAECQEIDCGRIADAPATLECRLTRIIDLEGPNNRVAFGEVVGVHLRDDCLRDGIFDVTSFQPLARLGYRDFTHVTDVFTMLRPGES</sequence>
<dbReference type="PANTHER" id="PTHR43812:SF2">
    <property type="entry name" value="FLAVIN REDUCTASE LIKE DOMAIN-CONTAINING PROTEIN"/>
    <property type="match status" value="1"/>
</dbReference>
<dbReference type="GO" id="GO:0016646">
    <property type="term" value="F:oxidoreductase activity, acting on the CH-NH group of donors, NAD or NADP as acceptor"/>
    <property type="evidence" value="ECO:0007669"/>
    <property type="project" value="UniProtKB-ARBA"/>
</dbReference>
<evidence type="ECO:0000313" key="2">
    <source>
        <dbReference type="EMBL" id="SFC47474.1"/>
    </source>
</evidence>
<dbReference type="STRING" id="441112.SAMN04488094_105109"/>
<dbReference type="Gene3D" id="2.30.110.10">
    <property type="entry name" value="Electron Transport, Fmn-binding Protein, Chain A"/>
    <property type="match status" value="1"/>
</dbReference>
<evidence type="ECO:0000259" key="1">
    <source>
        <dbReference type="SMART" id="SM00903"/>
    </source>
</evidence>
<feature type="domain" description="Flavin reductase like" evidence="1">
    <location>
        <begin position="18"/>
        <end position="173"/>
    </location>
</feature>
<protein>
    <submittedName>
        <fullName evidence="2">NADH-FMN oxidoreductase RutF, flavin reductase (DIM6/NTAB) family</fullName>
    </submittedName>
</protein>
<dbReference type="Proteomes" id="UP000198728">
    <property type="component" value="Unassembled WGS sequence"/>
</dbReference>
<name>A0A1I1JG04_9RHOB</name>
<evidence type="ECO:0000313" key="3">
    <source>
        <dbReference type="Proteomes" id="UP000198728"/>
    </source>
</evidence>
<dbReference type="AlphaFoldDB" id="A0A1I1JG04"/>